<feature type="transmembrane region" description="Helical" evidence="7">
    <location>
        <begin position="1446"/>
        <end position="1466"/>
    </location>
</feature>
<keyword evidence="7" id="KW-0812">Transmembrane</keyword>
<protein>
    <submittedName>
        <fullName evidence="9">CLUMA_CG010755, isoform A</fullName>
    </submittedName>
</protein>
<dbReference type="OrthoDB" id="5978806at2759"/>
<dbReference type="PROSITE" id="PS50157">
    <property type="entry name" value="ZINC_FINGER_C2H2_2"/>
    <property type="match status" value="13"/>
</dbReference>
<evidence type="ECO:0000313" key="10">
    <source>
        <dbReference type="Proteomes" id="UP000183832"/>
    </source>
</evidence>
<keyword evidence="7" id="KW-1133">Transmembrane helix</keyword>
<feature type="domain" description="C2H2-type" evidence="8">
    <location>
        <begin position="437"/>
        <end position="464"/>
    </location>
</feature>
<feature type="domain" description="C2H2-type" evidence="8">
    <location>
        <begin position="409"/>
        <end position="436"/>
    </location>
</feature>
<dbReference type="Pfam" id="PF00096">
    <property type="entry name" value="zf-C2H2"/>
    <property type="match status" value="5"/>
</dbReference>
<keyword evidence="2" id="KW-0677">Repeat</keyword>
<dbReference type="STRING" id="568069.A0A1J1ICT5"/>
<dbReference type="Proteomes" id="UP000183832">
    <property type="component" value="Unassembled WGS sequence"/>
</dbReference>
<dbReference type="InterPro" id="IPR013087">
    <property type="entry name" value="Znf_C2H2_type"/>
</dbReference>
<evidence type="ECO:0000256" key="4">
    <source>
        <dbReference type="ARBA" id="ARBA00022833"/>
    </source>
</evidence>
<reference evidence="9 10" key="1">
    <citation type="submission" date="2015-04" db="EMBL/GenBank/DDBJ databases">
        <authorList>
            <person name="Syromyatnikov M.Y."/>
            <person name="Popov V.N."/>
        </authorList>
    </citation>
    <scope>NUCLEOTIDE SEQUENCE [LARGE SCALE GENOMIC DNA]</scope>
</reference>
<feature type="domain" description="C2H2-type" evidence="8">
    <location>
        <begin position="471"/>
        <end position="498"/>
    </location>
</feature>
<proteinExistence type="predicted"/>
<evidence type="ECO:0000256" key="7">
    <source>
        <dbReference type="SAM" id="Phobius"/>
    </source>
</evidence>
<evidence type="ECO:0000256" key="5">
    <source>
        <dbReference type="PROSITE-ProRule" id="PRU00042"/>
    </source>
</evidence>
<dbReference type="InterPro" id="IPR036236">
    <property type="entry name" value="Znf_C2H2_sf"/>
</dbReference>
<dbReference type="FunFam" id="3.30.160.60:FF:000303">
    <property type="entry name" value="Zinc finger protein 41"/>
    <property type="match status" value="1"/>
</dbReference>
<feature type="domain" description="C2H2-type" evidence="8">
    <location>
        <begin position="327"/>
        <end position="349"/>
    </location>
</feature>
<keyword evidence="4" id="KW-0862">Zinc</keyword>
<keyword evidence="1" id="KW-0479">Metal-binding</keyword>
<dbReference type="PANTHER" id="PTHR24379">
    <property type="entry name" value="KRAB AND ZINC FINGER DOMAIN-CONTAINING"/>
    <property type="match status" value="1"/>
</dbReference>
<feature type="transmembrane region" description="Helical" evidence="7">
    <location>
        <begin position="1396"/>
        <end position="1417"/>
    </location>
</feature>
<feature type="domain" description="C2H2-type" evidence="8">
    <location>
        <begin position="876"/>
        <end position="898"/>
    </location>
</feature>
<feature type="domain" description="C2H2-type" evidence="8">
    <location>
        <begin position="751"/>
        <end position="778"/>
    </location>
</feature>
<feature type="region of interest" description="Disordered" evidence="6">
    <location>
        <begin position="1526"/>
        <end position="1547"/>
    </location>
</feature>
<sequence>MCLESLSELIAISVFDKRKGKSIHSWINLLIPELSISINDDLPKTICYICLQTVLNACELRSRSIKNEKLLQSQLLSNVQIKSEISEYVKSEICIKTESEENYFEKDTNDDSNIWFVEDQFRSDNSETTNINKSTKTRVKLNKASTNALRKFNLNPNVWPKTIFHCDICENHGEYRILDKKSKLIRHMKSHIRGTVRFGLNNAEIYQNRQLAKQKIANAYSNLAYDKKLKQCKVCGFRESTLRLLNLHTYIHCDYVEEHQEPDQRFTCIACTFETFDENDLKLHVLSHQFDFDSNTKLIMCTKCTYTFDSYAGIEKHSSQHNERITHRCLKCGSKFAYGMKLLRHLKNHETTYFCDLCDYTAIAKTKITKHLAATHMKQYSLCPICGKILKNADGLQYHMKTHEIKKKFKCLFCPKEFRLARHYRDHQGVHTKEATYQCLLCPKKFKTFARLTYHQRFHDPEKIRLQREKHRCVTCGKTFLTSSALKRHTVTHTGLRPWICTIEGCDRSFTQSCDLKKHMRGHVGENVYKCEHFGCNQAFKYQAELRLHESVHYVNQKGRSITYLIRVIIPELNISENDCLSKKICHVCLNTIFNACELRDESIENDDRMRRQMTEDIFVKVEPETEPFVKIKEEDDNDDDMELSYGEAFPLELKAEEISSSDDDEQSKKSAKTRNPRSKCRERKSFLSCEACEATCGRIKIFKSRSALDQHMKYHFEGSFTSKPRIIPEREINDFYEMRQKKPVKPLPWLKCTKCPARFKKHSWLDRHMEQHGDEEDKKCKKCDLQFANFKELRLHSYFHCDYVEEYHEIGPHYFECSLCAFRSLIEDELKNHLFSHESEFNNTKVIVCIKCSYTINDFRTLELHSSIHNEILTHRCVKCGKKFAYGDKLLRHLKRYKYCYTCDLCGHLERLKGSMEDHMCVVHKKDLTFLCPFCGITEKSNEGLKCHIKRNHEVNKKFQCSFCPKSFRTPIHYRNHQSVHIKEATFQCLKCPKKFKTHARLQHHQLYHDPARIEELKQRFPCEICGRRFPRKYALDRHMLTHTGIRPWVCTIEGCDRSFTQSNDLTKHIRTHVGENSYRCEYPGCTQGFKLKADLRYHENLVIGNTNKKLPNVNFELPVEDDEFLKEGLSLIDSARGNLDMCTHRVVASLKKNCNQLSSEEVGKISVMMLNCQLSIEGRKIYPCTPEMTLQQCTIGMDSDIYQIYNFMKHRAVGICSAFKQGQFKAMTEMTVNRLMEAAKSQLSVMQEAIKNQKIISELSVETMKEFVENDEKIKESQVQSIDKLREAGNLIEDNIQTLQHELELRHKSEEKLIEIDKSTDEISSKLIQHTSQLHEGHNKLLKEVDVIAENLHKRNQELLSQYNQTFKFLNSFKTIMFVLSTFNDIGLEITEEFIAFMCINLIYFTCGMIFLMFIDAQTRSKLVLMSLFGLNAIAAYTKSKLALLPLNILLWMLYLTLKILAALTRRIRKLNLFNLRFKSKPQQQKEKESDDESDDEIVQAFLSEESKLSAAVCPPKKLKTKPIPDIDDSNIQHPSTLNKTAPPVLINRPVTPAMRRVMNESFVATPQSRSATPFFVDMIDRKQCTALTNKGLQCRNAAELGFLKCRVHNY</sequence>
<organism evidence="9 10">
    <name type="scientific">Clunio marinus</name>
    <dbReference type="NCBI Taxonomy" id="568069"/>
    <lineage>
        <taxon>Eukaryota</taxon>
        <taxon>Metazoa</taxon>
        <taxon>Ecdysozoa</taxon>
        <taxon>Arthropoda</taxon>
        <taxon>Hexapoda</taxon>
        <taxon>Insecta</taxon>
        <taxon>Pterygota</taxon>
        <taxon>Neoptera</taxon>
        <taxon>Endopterygota</taxon>
        <taxon>Diptera</taxon>
        <taxon>Nematocera</taxon>
        <taxon>Chironomoidea</taxon>
        <taxon>Chironomidae</taxon>
        <taxon>Clunio</taxon>
    </lineage>
</organism>
<feature type="domain" description="C2H2-type" evidence="8">
    <location>
        <begin position="1050"/>
        <end position="1079"/>
    </location>
</feature>
<accession>A0A1J1ICT5</accession>
<feature type="domain" description="C2H2-type" evidence="8">
    <location>
        <begin position="960"/>
        <end position="987"/>
    </location>
</feature>
<dbReference type="PANTHER" id="PTHR24379:SF127">
    <property type="entry name" value="BLOODY FINGERS-RELATED"/>
    <property type="match status" value="1"/>
</dbReference>
<keyword evidence="10" id="KW-1185">Reference proteome</keyword>
<evidence type="ECO:0000259" key="8">
    <source>
        <dbReference type="PROSITE" id="PS50157"/>
    </source>
</evidence>
<keyword evidence="3 5" id="KW-0863">Zinc-finger</keyword>
<dbReference type="Gene3D" id="3.30.160.60">
    <property type="entry name" value="Classic Zinc Finger"/>
    <property type="match status" value="13"/>
</dbReference>
<dbReference type="PROSITE" id="PS00028">
    <property type="entry name" value="ZINC_FINGER_C2H2_1"/>
    <property type="match status" value="14"/>
</dbReference>
<gene>
    <name evidence="9" type="ORF">CLUMA_CG010755</name>
</gene>
<evidence type="ECO:0000256" key="1">
    <source>
        <dbReference type="ARBA" id="ARBA00022723"/>
    </source>
</evidence>
<feature type="domain" description="C2H2-type" evidence="8">
    <location>
        <begin position="529"/>
        <end position="558"/>
    </location>
</feature>
<dbReference type="SMART" id="SM00355">
    <property type="entry name" value="ZnF_C2H2"/>
    <property type="match status" value="25"/>
</dbReference>
<feature type="compositionally biased region" description="Polar residues" evidence="6">
    <location>
        <begin position="1532"/>
        <end position="1542"/>
    </location>
</feature>
<name>A0A1J1ICT5_9DIPT</name>
<evidence type="ECO:0000256" key="6">
    <source>
        <dbReference type="SAM" id="MobiDB-lite"/>
    </source>
</evidence>
<dbReference type="EMBL" id="CVRI01000047">
    <property type="protein sequence ID" value="CRK97364.1"/>
    <property type="molecule type" value="Genomic_DNA"/>
</dbReference>
<dbReference type="GO" id="GO:1990837">
    <property type="term" value="F:sequence-specific double-stranded DNA binding"/>
    <property type="evidence" value="ECO:0007669"/>
    <property type="project" value="UniProtKB-ARBA"/>
</dbReference>
<dbReference type="GO" id="GO:0005634">
    <property type="term" value="C:nucleus"/>
    <property type="evidence" value="ECO:0007669"/>
    <property type="project" value="InterPro"/>
</dbReference>
<dbReference type="GO" id="GO:0008270">
    <property type="term" value="F:zinc ion binding"/>
    <property type="evidence" value="ECO:0007669"/>
    <property type="project" value="UniProtKB-KW"/>
</dbReference>
<evidence type="ECO:0000256" key="2">
    <source>
        <dbReference type="ARBA" id="ARBA00022737"/>
    </source>
</evidence>
<dbReference type="SUPFAM" id="SSF57667">
    <property type="entry name" value="beta-beta-alpha zinc fingers"/>
    <property type="match status" value="9"/>
</dbReference>
<evidence type="ECO:0000256" key="3">
    <source>
        <dbReference type="ARBA" id="ARBA00022771"/>
    </source>
</evidence>
<dbReference type="SMART" id="SM00868">
    <property type="entry name" value="zf-AD"/>
    <property type="match status" value="4"/>
</dbReference>
<dbReference type="FunFam" id="3.30.160.60:FF:000072">
    <property type="entry name" value="zinc finger protein 143 isoform X1"/>
    <property type="match status" value="2"/>
</dbReference>
<keyword evidence="7" id="KW-0472">Membrane</keyword>
<feature type="domain" description="C2H2-type" evidence="8">
    <location>
        <begin position="988"/>
        <end position="1015"/>
    </location>
</feature>
<evidence type="ECO:0000313" key="9">
    <source>
        <dbReference type="EMBL" id="CRK97364.1"/>
    </source>
</evidence>
<feature type="domain" description="C2H2-type" evidence="8">
    <location>
        <begin position="381"/>
        <end position="408"/>
    </location>
</feature>
<feature type="domain" description="C2H2-type" evidence="8">
    <location>
        <begin position="499"/>
        <end position="528"/>
    </location>
</feature>
<feature type="region of interest" description="Disordered" evidence="6">
    <location>
        <begin position="657"/>
        <end position="677"/>
    </location>
</feature>
<feature type="domain" description="C2H2-type" evidence="8">
    <location>
        <begin position="1022"/>
        <end position="1049"/>
    </location>
</feature>
<dbReference type="InterPro" id="IPR012934">
    <property type="entry name" value="Znf_AD"/>
</dbReference>